<dbReference type="InterPro" id="IPR002196">
    <property type="entry name" value="Glyco_hydro_24"/>
</dbReference>
<dbReference type="HAMAP" id="MF_04110">
    <property type="entry name" value="ENDOLYSIN_T4"/>
    <property type="match status" value="1"/>
</dbReference>
<accession>A0ABZ2FUU2</accession>
<evidence type="ECO:0000256" key="6">
    <source>
        <dbReference type="ARBA" id="ARBA00023295"/>
    </source>
</evidence>
<dbReference type="InterPro" id="IPR051018">
    <property type="entry name" value="Bacteriophage_GH24"/>
</dbReference>
<dbReference type="InterPro" id="IPR034690">
    <property type="entry name" value="Endolysin_T4_type"/>
</dbReference>
<dbReference type="EC" id="3.2.1.17" evidence="7"/>
<dbReference type="InterPro" id="IPR033907">
    <property type="entry name" value="Endolysin_autolysin"/>
</dbReference>
<evidence type="ECO:0000256" key="7">
    <source>
        <dbReference type="RuleBase" id="RU003788"/>
    </source>
</evidence>
<keyword evidence="3 7" id="KW-0081">Bacteriolytic enzyme</keyword>
<comment type="catalytic activity">
    <reaction evidence="1 7">
        <text>Hydrolysis of (1-&gt;4)-beta-linkages between N-acetylmuramic acid and N-acetyl-D-glucosamine residues in a peptidoglycan and between N-acetyl-D-glucosamine residues in chitodextrins.</text>
        <dbReference type="EC" id="3.2.1.17"/>
    </reaction>
</comment>
<gene>
    <name evidence="8" type="ORF">V6W80_10130</name>
</gene>
<dbReference type="Gene3D" id="1.10.530.40">
    <property type="match status" value="1"/>
</dbReference>
<evidence type="ECO:0000256" key="1">
    <source>
        <dbReference type="ARBA" id="ARBA00000632"/>
    </source>
</evidence>
<evidence type="ECO:0000256" key="2">
    <source>
        <dbReference type="ARBA" id="ARBA00022529"/>
    </source>
</evidence>
<proteinExistence type="inferred from homology"/>
<evidence type="ECO:0000256" key="4">
    <source>
        <dbReference type="ARBA" id="ARBA00022801"/>
    </source>
</evidence>
<evidence type="ECO:0000256" key="5">
    <source>
        <dbReference type="ARBA" id="ARBA00023200"/>
    </source>
</evidence>
<comment type="similarity">
    <text evidence="7">Belongs to the glycosyl hydrolase 24 family.</text>
</comment>
<dbReference type="Pfam" id="PF00959">
    <property type="entry name" value="Phage_lysozyme"/>
    <property type="match status" value="1"/>
</dbReference>
<dbReference type="InterPro" id="IPR023346">
    <property type="entry name" value="Lysozyme-like_dom_sf"/>
</dbReference>
<name>A0ABZ2FUU2_9PSED</name>
<dbReference type="EMBL" id="CP145723">
    <property type="protein sequence ID" value="WWM68601.1"/>
    <property type="molecule type" value="Genomic_DNA"/>
</dbReference>
<dbReference type="PANTHER" id="PTHR38107:SF3">
    <property type="entry name" value="LYSOZYME RRRD-RELATED"/>
    <property type="match status" value="1"/>
</dbReference>
<reference evidence="8 9" key="1">
    <citation type="submission" date="2024-02" db="EMBL/GenBank/DDBJ databases">
        <title>The whole genome sequence of Pseudomonas benzopyrenica MLY92.</title>
        <authorList>
            <person name="Liu Y."/>
        </authorList>
    </citation>
    <scope>NUCLEOTIDE SEQUENCE [LARGE SCALE GENOMIC DNA]</scope>
    <source>
        <strain evidence="8 9">MLY92</strain>
    </source>
</reference>
<keyword evidence="4 7" id="KW-0378">Hydrolase</keyword>
<evidence type="ECO:0000256" key="3">
    <source>
        <dbReference type="ARBA" id="ARBA00022638"/>
    </source>
</evidence>
<dbReference type="CDD" id="cd00737">
    <property type="entry name" value="lyz_endolysin_autolysin"/>
    <property type="match status" value="1"/>
</dbReference>
<evidence type="ECO:0000313" key="8">
    <source>
        <dbReference type="EMBL" id="WWM68601.1"/>
    </source>
</evidence>
<keyword evidence="9" id="KW-1185">Reference proteome</keyword>
<keyword evidence="2 7" id="KW-0929">Antimicrobial</keyword>
<protein>
    <recommendedName>
        <fullName evidence="7">Lysozyme</fullName>
        <ecNumber evidence="7">3.2.1.17</ecNumber>
    </recommendedName>
</protein>
<keyword evidence="6 7" id="KW-0326">Glycosidase</keyword>
<dbReference type="Proteomes" id="UP001372714">
    <property type="component" value="Chromosome"/>
</dbReference>
<organism evidence="8 9">
    <name type="scientific">Pseudomonas benzopyrenica</name>
    <dbReference type="NCBI Taxonomy" id="2993566"/>
    <lineage>
        <taxon>Bacteria</taxon>
        <taxon>Pseudomonadati</taxon>
        <taxon>Pseudomonadota</taxon>
        <taxon>Gammaproteobacteria</taxon>
        <taxon>Pseudomonadales</taxon>
        <taxon>Pseudomonadaceae</taxon>
        <taxon>Pseudomonas</taxon>
    </lineage>
</organism>
<dbReference type="PANTHER" id="PTHR38107">
    <property type="match status" value="1"/>
</dbReference>
<keyword evidence="5" id="KW-1035">Host cytoplasm</keyword>
<dbReference type="RefSeq" id="WP_338546891.1">
    <property type="nucleotide sequence ID" value="NZ_CP145723.1"/>
</dbReference>
<dbReference type="InterPro" id="IPR023347">
    <property type="entry name" value="Lysozyme_dom_sf"/>
</dbReference>
<sequence length="172" mass="18742">MRTSAEGVALMHHYESCRLIAYPDPGSVDGRPWTIGWGHTGPEVRRGLVWTQSQADAAFLQDLAKTEAGVRRLVKVPLNQSQFDALVSFAYNVGLDENQNGKAEGLGESTLLRKLNAKDYAGAAEQFLVWNKNDGAVMYGLTRRRTAERSMFLGATSAVAIADGDRAKRATA</sequence>
<dbReference type="SUPFAM" id="SSF53955">
    <property type="entry name" value="Lysozyme-like"/>
    <property type="match status" value="1"/>
</dbReference>
<evidence type="ECO:0000313" key="9">
    <source>
        <dbReference type="Proteomes" id="UP001372714"/>
    </source>
</evidence>